<protein>
    <recommendedName>
        <fullName evidence="1">AAA+ ATPase domain-containing protein</fullName>
    </recommendedName>
</protein>
<accession>A0ABN4VZS9</accession>
<organism evidence="2 3">
    <name type="scientific">Streptomyces alfalfae</name>
    <dbReference type="NCBI Taxonomy" id="1642299"/>
    <lineage>
        <taxon>Bacteria</taxon>
        <taxon>Bacillati</taxon>
        <taxon>Actinomycetota</taxon>
        <taxon>Actinomycetes</taxon>
        <taxon>Kitasatosporales</taxon>
        <taxon>Streptomycetaceae</taxon>
        <taxon>Streptomyces</taxon>
    </lineage>
</organism>
<proteinExistence type="predicted"/>
<dbReference type="CDD" id="cd00009">
    <property type="entry name" value="AAA"/>
    <property type="match status" value="1"/>
</dbReference>
<dbReference type="Gene3D" id="3.40.50.300">
    <property type="entry name" value="P-loop containing nucleotide triphosphate hydrolases"/>
    <property type="match status" value="1"/>
</dbReference>
<feature type="domain" description="AAA+ ATPase" evidence="1">
    <location>
        <begin position="22"/>
        <end position="216"/>
    </location>
</feature>
<dbReference type="InterPro" id="IPR003593">
    <property type="entry name" value="AAA+_ATPase"/>
</dbReference>
<name>A0ABN4VZS9_9ACTN</name>
<dbReference type="InterPro" id="IPR027417">
    <property type="entry name" value="P-loop_NTPase"/>
</dbReference>
<sequence length="682" mass="73977">MFVGREAELRLLRDALAGTPGAPTVLYVHGPGGIGKTALLRRYAQEARAAGRPVVHVDGRTVPGTPPAFEAAAAGAREPGTLLLIDTFEQCQDLEGWLHEEFLLDLPEDTVVVVAGRLAPDVRWSADPGWAGLLAPVPLGDLDAGEARRLLVRKGVAADRHQPLLAFAAGHPLALVLAAHVAGTENAGLVAPGDWTPAPETIAHLLRQVLGALPGPRHRLALEICAQAHLTTETLLRAVAGEDAPELFSWLRDQPYVEHCAQGLFPHDVVREALAADLRWRDPDGYDRLYRRIHAHLLDRVGTASADGLLHAVGALQFLYRSQGHMAESHGWHTPGLVEDRPYDPSLRAGVLALAEEGEGGESAEVVRYWLDARPQDFRVQRLRGRTRAAAFSAWLRPAPFQGRAEDPVTAAAWEHAAAHGPLAPGESIALGRFHVHPQHYQRPSPVMDLMLWRMFGELLRDARPSWSFIVLRDDGFWDAHMEFCDMTPLPRPVTVGGSAYRLFAHDWRDTPPGAWLAGKQEDMLTGAGGGLTVDPIASGPRGELAGPWPHGEGDGLAATGTPTPDRAEFAAAVRSALRDLRRPSALAANPLRASRLVAGHGMSLREVLTNAIATLVTDRDGDRTHRAATMAFLEGAPTQEAAARRLGLPYSTYRRHLAAATARIEEIMWRHEEEGRPLSPP</sequence>
<evidence type="ECO:0000313" key="2">
    <source>
        <dbReference type="EMBL" id="APY90614.1"/>
    </source>
</evidence>
<dbReference type="EMBL" id="CP015588">
    <property type="protein sequence ID" value="APY90614.1"/>
    <property type="molecule type" value="Genomic_DNA"/>
</dbReference>
<dbReference type="SMART" id="SM00382">
    <property type="entry name" value="AAA"/>
    <property type="match status" value="1"/>
</dbReference>
<reference evidence="2 3" key="1">
    <citation type="submission" date="2016-05" db="EMBL/GenBank/DDBJ databases">
        <authorList>
            <person name="Gu J."/>
        </authorList>
    </citation>
    <scope>NUCLEOTIDE SEQUENCE [LARGE SCALE GENOMIC DNA]</scope>
    <source>
        <strain evidence="2 3">ACCC40021</strain>
    </source>
</reference>
<dbReference type="InterPro" id="IPR041664">
    <property type="entry name" value="AAA_16"/>
</dbReference>
<dbReference type="Pfam" id="PF13191">
    <property type="entry name" value="AAA_16"/>
    <property type="match status" value="1"/>
</dbReference>
<evidence type="ECO:0000259" key="1">
    <source>
        <dbReference type="SMART" id="SM00382"/>
    </source>
</evidence>
<dbReference type="Proteomes" id="UP000187191">
    <property type="component" value="Chromosome"/>
</dbReference>
<keyword evidence="3" id="KW-1185">Reference proteome</keyword>
<dbReference type="SUPFAM" id="SSF52540">
    <property type="entry name" value="P-loop containing nucleoside triphosphate hydrolases"/>
    <property type="match status" value="1"/>
</dbReference>
<evidence type="ECO:0000313" key="3">
    <source>
        <dbReference type="Proteomes" id="UP000187191"/>
    </source>
</evidence>
<gene>
    <name evidence="2" type="ORF">A7J05_04815</name>
</gene>